<gene>
    <name evidence="1" type="ORF">MchiMG62_14120</name>
</gene>
<reference evidence="1 2" key="1">
    <citation type="submission" date="2019-06" db="EMBL/GenBank/DDBJ databases">
        <title>Complete genome sequence of Methanoculleus chikugoensis strain MG62.</title>
        <authorList>
            <person name="Asakawa S."/>
            <person name="Dianou D."/>
        </authorList>
    </citation>
    <scope>NUCLEOTIDE SEQUENCE [LARGE SCALE GENOMIC DNA]</scope>
    <source>
        <strain evidence="1 2">MG62</strain>
    </source>
</reference>
<name>A0ABM7H6H4_9EURY</name>
<protein>
    <submittedName>
        <fullName evidence="1">Uncharacterized protein</fullName>
    </submittedName>
</protein>
<proteinExistence type="predicted"/>
<keyword evidence="2" id="KW-1185">Reference proteome</keyword>
<evidence type="ECO:0000313" key="1">
    <source>
        <dbReference type="EMBL" id="BBL68231.1"/>
    </source>
</evidence>
<dbReference type="Proteomes" id="UP000824969">
    <property type="component" value="Chromosome"/>
</dbReference>
<evidence type="ECO:0000313" key="2">
    <source>
        <dbReference type="Proteomes" id="UP000824969"/>
    </source>
</evidence>
<sequence length="52" mass="5651">MIARQEGAHPAAGARREGVVGLKVRVLTPAMVLVAEALYGTPKIHKLFWARL</sequence>
<dbReference type="EMBL" id="AP019781">
    <property type="protein sequence ID" value="BBL68231.1"/>
    <property type="molecule type" value="Genomic_DNA"/>
</dbReference>
<accession>A0ABM7H6H4</accession>
<organism evidence="1 2">
    <name type="scientific">Methanoculleus chikugoensis</name>
    <dbReference type="NCBI Taxonomy" id="118126"/>
    <lineage>
        <taxon>Archaea</taxon>
        <taxon>Methanobacteriati</taxon>
        <taxon>Methanobacteriota</taxon>
        <taxon>Stenosarchaea group</taxon>
        <taxon>Methanomicrobia</taxon>
        <taxon>Methanomicrobiales</taxon>
        <taxon>Methanomicrobiaceae</taxon>
        <taxon>Methanoculleus</taxon>
    </lineage>
</organism>